<evidence type="ECO:0000313" key="3">
    <source>
        <dbReference type="EMBL" id="QIK77300.1"/>
    </source>
</evidence>
<name>A0A6G7YKN9_9ACTN</name>
<dbReference type="InterPro" id="IPR011008">
    <property type="entry name" value="Dimeric_a/b-barrel"/>
</dbReference>
<reference evidence="3 4" key="1">
    <citation type="submission" date="2020-03" db="EMBL/GenBank/DDBJ databases">
        <title>Nocardioides sp. nov., isolated from fish.</title>
        <authorList>
            <person name="Hyun D.-W."/>
            <person name="Bae J.-W."/>
        </authorList>
    </citation>
    <scope>NUCLEOTIDE SEQUENCE [LARGE SCALE GENOMIC DNA]</scope>
    <source>
        <strain evidence="3 4">HDW12A</strain>
    </source>
</reference>
<dbReference type="Proteomes" id="UP000502035">
    <property type="component" value="Chromosome"/>
</dbReference>
<keyword evidence="4" id="KW-1185">Reference proteome</keyword>
<dbReference type="GO" id="GO:0004497">
    <property type="term" value="F:monooxygenase activity"/>
    <property type="evidence" value="ECO:0007669"/>
    <property type="project" value="UniProtKB-KW"/>
</dbReference>
<dbReference type="Pfam" id="PF03992">
    <property type="entry name" value="ABM"/>
    <property type="match status" value="1"/>
</dbReference>
<keyword evidence="1" id="KW-0812">Transmembrane</keyword>
<dbReference type="SUPFAM" id="SSF54909">
    <property type="entry name" value="Dimeric alpha+beta barrel"/>
    <property type="match status" value="1"/>
</dbReference>
<dbReference type="AlphaFoldDB" id="A0A6G7YKN9"/>
<dbReference type="InterPro" id="IPR038762">
    <property type="entry name" value="ABM_predict"/>
</dbReference>
<feature type="transmembrane region" description="Helical" evidence="1">
    <location>
        <begin position="128"/>
        <end position="145"/>
    </location>
</feature>
<organism evidence="3 4">
    <name type="scientific">Nocardioides piscis</name>
    <dbReference type="NCBI Taxonomy" id="2714938"/>
    <lineage>
        <taxon>Bacteria</taxon>
        <taxon>Bacillati</taxon>
        <taxon>Actinomycetota</taxon>
        <taxon>Actinomycetes</taxon>
        <taxon>Propionibacteriales</taxon>
        <taxon>Nocardioidaceae</taxon>
        <taxon>Nocardioides</taxon>
    </lineage>
</organism>
<gene>
    <name evidence="3" type="ORF">G7071_06730</name>
</gene>
<keyword evidence="1" id="KW-1133">Transmembrane helix</keyword>
<dbReference type="PANTHER" id="PTHR40057">
    <property type="entry name" value="SLR1162 PROTEIN"/>
    <property type="match status" value="1"/>
</dbReference>
<feature type="transmembrane region" description="Helical" evidence="1">
    <location>
        <begin position="157"/>
        <end position="178"/>
    </location>
</feature>
<keyword evidence="3" id="KW-0503">Monooxygenase</keyword>
<dbReference type="Gene3D" id="3.30.70.100">
    <property type="match status" value="1"/>
</dbReference>
<keyword evidence="3" id="KW-0560">Oxidoreductase</keyword>
<feature type="domain" description="ABM" evidence="2">
    <location>
        <begin position="15"/>
        <end position="78"/>
    </location>
</feature>
<dbReference type="InterPro" id="IPR007138">
    <property type="entry name" value="ABM_dom"/>
</dbReference>
<sequence>MTMDDMSAPVTTSVTRHVDPSRTTEMRAWVQAGTALAEQFDGFLGSGWVRPSEDSPEWHMLYRFADSASLAAWEASPQRAWWLEAAQGRIEATRVERRTGIEGWFDEPATVQPAAAAPAVAPPRWKQMVVIFLVFFPLSLASNWVSGHLIGDWPLPLRVLVSVLVMTPLMTYVLLPWMTRKMAWFLHR</sequence>
<keyword evidence="1" id="KW-0472">Membrane</keyword>
<proteinExistence type="predicted"/>
<protein>
    <submittedName>
        <fullName evidence="3">Antibiotic biosynthesis monooxygenase</fullName>
    </submittedName>
</protein>
<dbReference type="KEGG" id="npi:G7071_06730"/>
<accession>A0A6G7YKN9</accession>
<evidence type="ECO:0000313" key="4">
    <source>
        <dbReference type="Proteomes" id="UP000502035"/>
    </source>
</evidence>
<evidence type="ECO:0000259" key="2">
    <source>
        <dbReference type="Pfam" id="PF03992"/>
    </source>
</evidence>
<dbReference type="PANTHER" id="PTHR40057:SF1">
    <property type="entry name" value="SLR1162 PROTEIN"/>
    <property type="match status" value="1"/>
</dbReference>
<evidence type="ECO:0000256" key="1">
    <source>
        <dbReference type="SAM" id="Phobius"/>
    </source>
</evidence>
<dbReference type="EMBL" id="CP049866">
    <property type="protein sequence ID" value="QIK77300.1"/>
    <property type="molecule type" value="Genomic_DNA"/>
</dbReference>